<dbReference type="Proteomes" id="UP001530377">
    <property type="component" value="Unassembled WGS sequence"/>
</dbReference>
<protein>
    <submittedName>
        <fullName evidence="2">Uncharacterized protein</fullName>
    </submittedName>
</protein>
<evidence type="ECO:0000256" key="1">
    <source>
        <dbReference type="SAM" id="MobiDB-lite"/>
    </source>
</evidence>
<keyword evidence="4" id="KW-1185">Reference proteome</keyword>
<evidence type="ECO:0000313" key="4">
    <source>
        <dbReference type="Proteomes" id="UP001530377"/>
    </source>
</evidence>
<dbReference type="EMBL" id="JALLPB020000771">
    <property type="protein sequence ID" value="KAL3806612.1"/>
    <property type="molecule type" value="Genomic_DNA"/>
</dbReference>
<accession>A0ABD3R2N7</accession>
<reference evidence="2 4" key="1">
    <citation type="submission" date="2024-10" db="EMBL/GenBank/DDBJ databases">
        <title>Updated reference genomes for cyclostephanoid diatoms.</title>
        <authorList>
            <person name="Roberts W.R."/>
            <person name="Alverson A.J."/>
        </authorList>
    </citation>
    <scope>NUCLEOTIDE SEQUENCE [LARGE SCALE GENOMIC DNA]</scope>
    <source>
        <strain evidence="2 4">AJA228-03</strain>
    </source>
</reference>
<proteinExistence type="predicted"/>
<evidence type="ECO:0000313" key="2">
    <source>
        <dbReference type="EMBL" id="KAL3806612.1"/>
    </source>
</evidence>
<comment type="caution">
    <text evidence="2">The sequence shown here is derived from an EMBL/GenBank/DDBJ whole genome shotgun (WGS) entry which is preliminary data.</text>
</comment>
<sequence>MVHEHNIRQKDAITHLAKKLKSKLTVFGMDIGALGSDFEQQLQLLVKTAQESRVKGQFNNAGLDPASLSSSFNSVATSNDINKE</sequence>
<gene>
    <name evidence="2" type="ORF">ACHAXA_006041</name>
    <name evidence="3" type="ORF">ACHAXA_009845</name>
</gene>
<dbReference type="AlphaFoldDB" id="A0ABD3R2N7"/>
<name>A0ABD3R2N7_9STRA</name>
<dbReference type="EMBL" id="JALLPB020000513">
    <property type="protein sequence ID" value="KAL3808404.1"/>
    <property type="molecule type" value="Genomic_DNA"/>
</dbReference>
<feature type="compositionally biased region" description="Polar residues" evidence="1">
    <location>
        <begin position="67"/>
        <end position="84"/>
    </location>
</feature>
<organism evidence="2 4">
    <name type="scientific">Cyclostephanos tholiformis</name>
    <dbReference type="NCBI Taxonomy" id="382380"/>
    <lineage>
        <taxon>Eukaryota</taxon>
        <taxon>Sar</taxon>
        <taxon>Stramenopiles</taxon>
        <taxon>Ochrophyta</taxon>
        <taxon>Bacillariophyta</taxon>
        <taxon>Coscinodiscophyceae</taxon>
        <taxon>Thalassiosirophycidae</taxon>
        <taxon>Stephanodiscales</taxon>
        <taxon>Stephanodiscaceae</taxon>
        <taxon>Cyclostephanos</taxon>
    </lineage>
</organism>
<feature type="region of interest" description="Disordered" evidence="1">
    <location>
        <begin position="61"/>
        <end position="84"/>
    </location>
</feature>
<evidence type="ECO:0000313" key="3">
    <source>
        <dbReference type="EMBL" id="KAL3808404.1"/>
    </source>
</evidence>